<reference evidence="1 2" key="1">
    <citation type="submission" date="2020-08" db="EMBL/GenBank/DDBJ databases">
        <title>Genomic Encyclopedia of Type Strains, Phase III (KMG-III): the genomes of soil and plant-associated and newly described type strains.</title>
        <authorList>
            <person name="Whitman W."/>
        </authorList>
    </citation>
    <scope>NUCLEOTIDE SEQUENCE [LARGE SCALE GENOMIC DNA]</scope>
    <source>
        <strain evidence="1 2">CECT 3259</strain>
    </source>
</reference>
<dbReference type="EMBL" id="JACHJF010000021">
    <property type="protein sequence ID" value="MBB5121879.1"/>
    <property type="molecule type" value="Genomic_DNA"/>
</dbReference>
<sequence length="61" mass="6556">MAFRTVHASGGTVFAHLPDLGCGQAWEAVWEVRPPAPVTCAECRHPMYAKSAGLVSRWASS</sequence>
<name>A0A7W8F595_STREU</name>
<proteinExistence type="predicted"/>
<dbReference type="AlphaFoldDB" id="A0A7W8F595"/>
<protein>
    <submittedName>
        <fullName evidence="1">Uncharacterized protein</fullName>
    </submittedName>
</protein>
<dbReference type="Proteomes" id="UP000528608">
    <property type="component" value="Unassembled WGS sequence"/>
</dbReference>
<gene>
    <name evidence="1" type="ORF">FHS36_005348</name>
</gene>
<accession>A0A7W8F595</accession>
<evidence type="ECO:0000313" key="2">
    <source>
        <dbReference type="Proteomes" id="UP000528608"/>
    </source>
</evidence>
<evidence type="ECO:0000313" key="1">
    <source>
        <dbReference type="EMBL" id="MBB5121879.1"/>
    </source>
</evidence>
<organism evidence="1 2">
    <name type="scientific">Streptomyces eurocidicus</name>
    <name type="common">Streptoverticillium eurocidicus</name>
    <dbReference type="NCBI Taxonomy" id="66423"/>
    <lineage>
        <taxon>Bacteria</taxon>
        <taxon>Bacillati</taxon>
        <taxon>Actinomycetota</taxon>
        <taxon>Actinomycetes</taxon>
        <taxon>Kitasatosporales</taxon>
        <taxon>Streptomycetaceae</taxon>
        <taxon>Streptomyces</taxon>
    </lineage>
</organism>
<comment type="caution">
    <text evidence="1">The sequence shown here is derived from an EMBL/GenBank/DDBJ whole genome shotgun (WGS) entry which is preliminary data.</text>
</comment>